<evidence type="ECO:0000313" key="4">
    <source>
        <dbReference type="Proteomes" id="UP000574769"/>
    </source>
</evidence>
<dbReference type="AlphaFoldDB" id="A0A7W7AGL1"/>
<evidence type="ECO:0000313" key="3">
    <source>
        <dbReference type="EMBL" id="MBB4616688.1"/>
    </source>
</evidence>
<evidence type="ECO:0000256" key="1">
    <source>
        <dbReference type="SAM" id="MobiDB-lite"/>
    </source>
</evidence>
<organism evidence="3 4">
    <name type="scientific">Sphingomonas abaci</name>
    <dbReference type="NCBI Taxonomy" id="237611"/>
    <lineage>
        <taxon>Bacteria</taxon>
        <taxon>Pseudomonadati</taxon>
        <taxon>Pseudomonadota</taxon>
        <taxon>Alphaproteobacteria</taxon>
        <taxon>Sphingomonadales</taxon>
        <taxon>Sphingomonadaceae</taxon>
        <taxon>Sphingomonas</taxon>
    </lineage>
</organism>
<reference evidence="3 4" key="1">
    <citation type="submission" date="2020-08" db="EMBL/GenBank/DDBJ databases">
        <title>Genomic Encyclopedia of Type Strains, Phase IV (KMG-IV): sequencing the most valuable type-strain genomes for metagenomic binning, comparative biology and taxonomic classification.</title>
        <authorList>
            <person name="Goeker M."/>
        </authorList>
    </citation>
    <scope>NUCLEOTIDE SEQUENCE [LARGE SCALE GENOMIC DNA]</scope>
    <source>
        <strain evidence="3 4">DSM 15867</strain>
    </source>
</reference>
<proteinExistence type="predicted"/>
<keyword evidence="4" id="KW-1185">Reference proteome</keyword>
<feature type="signal peptide" evidence="2">
    <location>
        <begin position="1"/>
        <end position="26"/>
    </location>
</feature>
<evidence type="ECO:0000256" key="2">
    <source>
        <dbReference type="SAM" id="SignalP"/>
    </source>
</evidence>
<sequence length="807" mass="83141">MFPRPVAARLLSLALVALAPASPVLAETAPFDLQGPVLKVTVTRGGVTLPIAQVPDLAAGDTLHIAAALPGDQSTHYLLVGGFLRGATNPPPKAWFTSAETWKNKRDTLTLTVPKGARQALVFLAPRTGGDFATLTGAVRGRPGAFVRAVQDLNQAALDRSRLDAFLAGIRRGDAVGPDRLSTVSPLLARSLAIKFDSGCLLKQPDLQAACLTQGRDSLVLADGHSASLAETLSGTPTDLALQVAATPQGGYGYYSPYIGVVRDVARILGAFQTAQFQYIPALGLYQDDRIALLLNAVPSFAKPQSVMVAALPPIETPLPPPLRLADPGATLCAGRPGLLLPVEGAPLIYSTGYARNMALRLKDRSGRDLEIPVAADPEQGGYVVAGTGLATADLAAASEGVLHGVWGFTPFDGPRVRLVKAGAAWGIAQDGSAVVGRDNAITLTGGASPCVADVSVRLPSGATRTLAWDAAGTDRLTVKLPLAGVDPGALTLLVRHYGEAEPQRLAVQALAEAGRVDGFTLHAGDRTGVLSGTRLDMVATLDLGGTIFRPAGLRRVGDGDQLDLATDTAPSLTEGAARTARVRLVDGRTLTTRATVTAARPAYMVIARNAERTGPAAPVPLLLAGADAVAQDARLTVSLRAEGAAGFAGTETIELVTAQARPPVRLDAANGGLSLQSDRVAIVTLHPGALLGPTAYGPLRLRVVRDGVASDWLPVGTLVRLPVLTGFTCAADGPCRLSGRDLYLAASVQSGSASVPVPDGFTGSAIEVPPPGDGTLVVQLRDAPDQRATATVPTGPDRPTRPAAPG</sequence>
<comment type="caution">
    <text evidence="3">The sequence shown here is derived from an EMBL/GenBank/DDBJ whole genome shotgun (WGS) entry which is preliminary data.</text>
</comment>
<feature type="chain" id="PRO_5031160758" evidence="2">
    <location>
        <begin position="27"/>
        <end position="807"/>
    </location>
</feature>
<gene>
    <name evidence="3" type="ORF">GGQ96_000794</name>
</gene>
<accession>A0A7W7AGL1</accession>
<protein>
    <submittedName>
        <fullName evidence="3">Uncharacterized protein</fullName>
    </submittedName>
</protein>
<dbReference type="Proteomes" id="UP000574769">
    <property type="component" value="Unassembled WGS sequence"/>
</dbReference>
<dbReference type="EMBL" id="JACHNY010000001">
    <property type="protein sequence ID" value="MBB4616688.1"/>
    <property type="molecule type" value="Genomic_DNA"/>
</dbReference>
<dbReference type="RefSeq" id="WP_184111694.1">
    <property type="nucleotide sequence ID" value="NZ_JACHNY010000001.1"/>
</dbReference>
<name>A0A7W7AGL1_9SPHN</name>
<feature type="region of interest" description="Disordered" evidence="1">
    <location>
        <begin position="784"/>
        <end position="807"/>
    </location>
</feature>
<keyword evidence="2" id="KW-0732">Signal</keyword>